<dbReference type="PANTHER" id="PTHR45942">
    <property type="entry name" value="PROTEIN PHOSPATASE 3 REGULATORY SUBUNIT B ALPHA ISOFORM TYPE 1"/>
    <property type="match status" value="1"/>
</dbReference>
<comment type="caution">
    <text evidence="6">The sequence shown here is derived from an EMBL/GenBank/DDBJ whole genome shotgun (WGS) entry which is preliminary data.</text>
</comment>
<protein>
    <recommendedName>
        <fullName evidence="5">EF-hand domain-containing protein</fullName>
    </recommendedName>
</protein>
<reference evidence="6" key="1">
    <citation type="submission" date="2021-02" db="EMBL/GenBank/DDBJ databases">
        <authorList>
            <person name="Nowell W R."/>
        </authorList>
    </citation>
    <scope>NUCLEOTIDE SEQUENCE</scope>
</reference>
<evidence type="ECO:0000313" key="8">
    <source>
        <dbReference type="Proteomes" id="UP000663832"/>
    </source>
</evidence>
<evidence type="ECO:0000313" key="7">
    <source>
        <dbReference type="EMBL" id="CAF0927502.1"/>
    </source>
</evidence>
<dbReference type="CDD" id="cd00051">
    <property type="entry name" value="EFh"/>
    <property type="match status" value="1"/>
</dbReference>
<dbReference type="PROSITE" id="PS50222">
    <property type="entry name" value="EF_HAND_2"/>
    <property type="match status" value="3"/>
</dbReference>
<dbReference type="Pfam" id="PF13499">
    <property type="entry name" value="EF-hand_7"/>
    <property type="match status" value="1"/>
</dbReference>
<dbReference type="GO" id="GO:0005509">
    <property type="term" value="F:calcium ion binding"/>
    <property type="evidence" value="ECO:0007669"/>
    <property type="project" value="InterPro"/>
</dbReference>
<keyword evidence="2" id="KW-0677">Repeat</keyword>
<dbReference type="OrthoDB" id="10044559at2759"/>
<dbReference type="EMBL" id="CAJNOI010000015">
    <property type="protein sequence ID" value="CAF0807682.1"/>
    <property type="molecule type" value="Genomic_DNA"/>
</dbReference>
<sequence>MGTTLSHRLNFLSVFQRRSKSRIKHAHQTSEEESTENNTDQLSVNDNDTPMSNINLVGELVPERYLVLLTEQMTEMLFRLMTCNDTFILLAEGGSDYRTPLGKNIDSVNITTPMSTPNSNHIRSQSPLQTQSVHQPCIQCNMKMLTIEEFHELHNAFRQVDNDRDNFLTRDEIRMTLNYLFELTEYDIKEIISVFDINKDDRISFEEYIEEMKHRLLHEFTREEIKIAFDQADVKQNGHLRIDELKNAIGYLNLHLPNRRIVEIVNDCTNNETIDTIDFILFTNIVKSLHRREPITLQKFKPIHHFTTIPITS</sequence>
<evidence type="ECO:0000313" key="9">
    <source>
        <dbReference type="Proteomes" id="UP000663877"/>
    </source>
</evidence>
<keyword evidence="8" id="KW-1185">Reference proteome</keyword>
<evidence type="ECO:0000313" key="6">
    <source>
        <dbReference type="EMBL" id="CAF0807682.1"/>
    </source>
</evidence>
<dbReference type="InterPro" id="IPR018247">
    <property type="entry name" value="EF_Hand_1_Ca_BS"/>
</dbReference>
<feature type="domain" description="EF-hand" evidence="5">
    <location>
        <begin position="220"/>
        <end position="255"/>
    </location>
</feature>
<dbReference type="SMART" id="SM00054">
    <property type="entry name" value="EFh"/>
    <property type="match status" value="3"/>
</dbReference>
<evidence type="ECO:0000256" key="1">
    <source>
        <dbReference type="ARBA" id="ARBA00022723"/>
    </source>
</evidence>
<organism evidence="6 9">
    <name type="scientific">Adineta steineri</name>
    <dbReference type="NCBI Taxonomy" id="433720"/>
    <lineage>
        <taxon>Eukaryota</taxon>
        <taxon>Metazoa</taxon>
        <taxon>Spiralia</taxon>
        <taxon>Gnathifera</taxon>
        <taxon>Rotifera</taxon>
        <taxon>Eurotatoria</taxon>
        <taxon>Bdelloidea</taxon>
        <taxon>Adinetida</taxon>
        <taxon>Adinetidae</taxon>
        <taxon>Adineta</taxon>
    </lineage>
</organism>
<dbReference type="Gene3D" id="1.10.238.10">
    <property type="entry name" value="EF-hand"/>
    <property type="match status" value="1"/>
</dbReference>
<evidence type="ECO:0000256" key="4">
    <source>
        <dbReference type="SAM" id="MobiDB-lite"/>
    </source>
</evidence>
<dbReference type="SUPFAM" id="SSF47473">
    <property type="entry name" value="EF-hand"/>
    <property type="match status" value="1"/>
</dbReference>
<dbReference type="EMBL" id="CAJNOM010000052">
    <property type="protein sequence ID" value="CAF0927502.1"/>
    <property type="molecule type" value="Genomic_DNA"/>
</dbReference>
<keyword evidence="3" id="KW-0106">Calcium</keyword>
<dbReference type="Proteomes" id="UP000663832">
    <property type="component" value="Unassembled WGS sequence"/>
</dbReference>
<evidence type="ECO:0000259" key="5">
    <source>
        <dbReference type="PROSITE" id="PS50222"/>
    </source>
</evidence>
<gene>
    <name evidence="6" type="ORF">BJG266_LOCUS5553</name>
    <name evidence="7" type="ORF">QVE165_LOCUS10903</name>
</gene>
<feature type="domain" description="EF-hand" evidence="5">
    <location>
        <begin position="148"/>
        <end position="183"/>
    </location>
</feature>
<accession>A0A813T803</accession>
<dbReference type="AlphaFoldDB" id="A0A813T803"/>
<dbReference type="InterPro" id="IPR011992">
    <property type="entry name" value="EF-hand-dom_pair"/>
</dbReference>
<dbReference type="PROSITE" id="PS00018">
    <property type="entry name" value="EF_HAND_1"/>
    <property type="match status" value="2"/>
</dbReference>
<proteinExistence type="predicted"/>
<dbReference type="InterPro" id="IPR002048">
    <property type="entry name" value="EF_hand_dom"/>
</dbReference>
<feature type="domain" description="EF-hand" evidence="5">
    <location>
        <begin position="187"/>
        <end position="218"/>
    </location>
</feature>
<evidence type="ECO:0000256" key="2">
    <source>
        <dbReference type="ARBA" id="ARBA00022737"/>
    </source>
</evidence>
<feature type="region of interest" description="Disordered" evidence="4">
    <location>
        <begin position="22"/>
        <end position="47"/>
    </location>
</feature>
<keyword evidence="1" id="KW-0479">Metal-binding</keyword>
<dbReference type="Proteomes" id="UP000663877">
    <property type="component" value="Unassembled WGS sequence"/>
</dbReference>
<evidence type="ECO:0000256" key="3">
    <source>
        <dbReference type="ARBA" id="ARBA00022837"/>
    </source>
</evidence>
<name>A0A813T803_9BILA</name>